<evidence type="ECO:0000313" key="1">
    <source>
        <dbReference type="EMBL" id="KKN78957.1"/>
    </source>
</evidence>
<sequence length="110" mass="12666">MSDIPDRLRSRVFFECYTSEFNLEDSLGYQAAAEIERLEKEVDNATQVNAELLIDLPDRLEGALIGVIAAYDSLYREGEDADIDDRLRVRWERRVNASVDIARRALDKED</sequence>
<dbReference type="EMBL" id="LAZR01000254">
    <property type="protein sequence ID" value="KKN78957.1"/>
    <property type="molecule type" value="Genomic_DNA"/>
</dbReference>
<proteinExistence type="predicted"/>
<accession>A0A0F9TVH1</accession>
<reference evidence="1" key="1">
    <citation type="journal article" date="2015" name="Nature">
        <title>Complex archaea that bridge the gap between prokaryotes and eukaryotes.</title>
        <authorList>
            <person name="Spang A."/>
            <person name="Saw J.H."/>
            <person name="Jorgensen S.L."/>
            <person name="Zaremba-Niedzwiedzka K."/>
            <person name="Martijn J."/>
            <person name="Lind A.E."/>
            <person name="van Eijk R."/>
            <person name="Schleper C."/>
            <person name="Guy L."/>
            <person name="Ettema T.J."/>
        </authorList>
    </citation>
    <scope>NUCLEOTIDE SEQUENCE</scope>
</reference>
<name>A0A0F9TVH1_9ZZZZ</name>
<dbReference type="AlphaFoldDB" id="A0A0F9TVH1"/>
<comment type="caution">
    <text evidence="1">The sequence shown here is derived from an EMBL/GenBank/DDBJ whole genome shotgun (WGS) entry which is preliminary data.</text>
</comment>
<gene>
    <name evidence="1" type="ORF">LCGC14_0344330</name>
</gene>
<organism evidence="1">
    <name type="scientific">marine sediment metagenome</name>
    <dbReference type="NCBI Taxonomy" id="412755"/>
    <lineage>
        <taxon>unclassified sequences</taxon>
        <taxon>metagenomes</taxon>
        <taxon>ecological metagenomes</taxon>
    </lineage>
</organism>
<protein>
    <submittedName>
        <fullName evidence="1">Uncharacterized protein</fullName>
    </submittedName>
</protein>